<feature type="domain" description="RING-type" evidence="3">
    <location>
        <begin position="329"/>
        <end position="376"/>
    </location>
</feature>
<keyword evidence="1" id="KW-0862">Zinc</keyword>
<dbReference type="PANTHER" id="PTHR22996:SF0">
    <property type="entry name" value="RE60872P-RELATED"/>
    <property type="match status" value="1"/>
</dbReference>
<keyword evidence="5" id="KW-1185">Reference proteome</keyword>
<dbReference type="InterPro" id="IPR045194">
    <property type="entry name" value="MGRN1/RNF157-like"/>
</dbReference>
<protein>
    <recommendedName>
        <fullName evidence="3">RING-type domain-containing protein</fullName>
    </recommendedName>
</protein>
<keyword evidence="1" id="KW-0479">Metal-binding</keyword>
<name>A0ABQ9YK47_9EUKA</name>
<feature type="region of interest" description="Disordered" evidence="2">
    <location>
        <begin position="235"/>
        <end position="254"/>
    </location>
</feature>
<organism evidence="4 5">
    <name type="scientific">Blattamonas nauphoetae</name>
    <dbReference type="NCBI Taxonomy" id="2049346"/>
    <lineage>
        <taxon>Eukaryota</taxon>
        <taxon>Metamonada</taxon>
        <taxon>Preaxostyla</taxon>
        <taxon>Oxymonadida</taxon>
        <taxon>Blattamonas</taxon>
    </lineage>
</organism>
<reference evidence="4 5" key="1">
    <citation type="journal article" date="2022" name="bioRxiv">
        <title>Genomics of Preaxostyla Flagellates Illuminates Evolutionary Transitions and the Path Towards Mitochondrial Loss.</title>
        <authorList>
            <person name="Novak L.V.F."/>
            <person name="Treitli S.C."/>
            <person name="Pyrih J."/>
            <person name="Halakuc P."/>
            <person name="Pipaliya S.V."/>
            <person name="Vacek V."/>
            <person name="Brzon O."/>
            <person name="Soukal P."/>
            <person name="Eme L."/>
            <person name="Dacks J.B."/>
            <person name="Karnkowska A."/>
            <person name="Elias M."/>
            <person name="Hampl V."/>
        </authorList>
    </citation>
    <scope>NUCLEOTIDE SEQUENCE [LARGE SCALE GENOMIC DNA]</scope>
    <source>
        <strain evidence="4">NAU3</strain>
        <tissue evidence="4">Gut</tissue>
    </source>
</reference>
<dbReference type="EMBL" id="JARBJD010000003">
    <property type="protein sequence ID" value="KAK2964123.1"/>
    <property type="molecule type" value="Genomic_DNA"/>
</dbReference>
<accession>A0ABQ9YK47</accession>
<evidence type="ECO:0000256" key="1">
    <source>
        <dbReference type="PROSITE-ProRule" id="PRU00175"/>
    </source>
</evidence>
<dbReference type="SUPFAM" id="SSF57850">
    <property type="entry name" value="RING/U-box"/>
    <property type="match status" value="1"/>
</dbReference>
<dbReference type="InterPro" id="IPR013083">
    <property type="entry name" value="Znf_RING/FYVE/PHD"/>
</dbReference>
<dbReference type="Gene3D" id="3.30.40.10">
    <property type="entry name" value="Zinc/RING finger domain, C3HC4 (zinc finger)"/>
    <property type="match status" value="1"/>
</dbReference>
<dbReference type="Proteomes" id="UP001281761">
    <property type="component" value="Unassembled WGS sequence"/>
</dbReference>
<comment type="caution">
    <text evidence="4">The sequence shown here is derived from an EMBL/GenBank/DDBJ whole genome shotgun (WGS) entry which is preliminary data.</text>
</comment>
<keyword evidence="1" id="KW-0863">Zinc-finger</keyword>
<evidence type="ECO:0000313" key="5">
    <source>
        <dbReference type="Proteomes" id="UP001281761"/>
    </source>
</evidence>
<evidence type="ECO:0000256" key="2">
    <source>
        <dbReference type="SAM" id="MobiDB-lite"/>
    </source>
</evidence>
<feature type="compositionally biased region" description="Low complexity" evidence="2">
    <location>
        <begin position="240"/>
        <end position="250"/>
    </location>
</feature>
<evidence type="ECO:0000259" key="3">
    <source>
        <dbReference type="PROSITE" id="PS50089"/>
    </source>
</evidence>
<dbReference type="Pfam" id="PF13920">
    <property type="entry name" value="zf-C3HC4_3"/>
    <property type="match status" value="1"/>
</dbReference>
<gene>
    <name evidence="4" type="ORF">BLNAU_654</name>
</gene>
<dbReference type="PANTHER" id="PTHR22996">
    <property type="entry name" value="MAHOGUNIN"/>
    <property type="match status" value="1"/>
</dbReference>
<dbReference type="PROSITE" id="PS50089">
    <property type="entry name" value="ZF_RING_2"/>
    <property type="match status" value="1"/>
</dbReference>
<dbReference type="InterPro" id="IPR001841">
    <property type="entry name" value="Znf_RING"/>
</dbReference>
<sequence length="409" mass="45066">MGQQQSNQLGINDETDEQTREILTNFTNIVALTQLEQLLTQTLNPARTQGPPPKLIKYQDCAKQLVHVRKESVKVVQHPSKPNLAGLSFQFDILAPSLLTLCFNSTKCFAQVPTTTPPTTTSSSGSLPMKFDHQSQITIGPIKIDTPGERIPYMMSLHEYIPLETILKKPKQFPFIIHLQTQDSSPVLSSLPNPNDLNITLAVCEEITCLEINTEIGNANTDSLFAQEQASARQLTPTLSASSRSSSTGSEYDNLQNADEELDEDVELASMNETGLLNFIQQASSTDPNTAQSDQPSQPFLTQHILCQSHKYTLKPLYGFSLEPESSNCLICYASPAVLTISPCYHCCLCEDCAIHLIRSADTSAQSFGRRCPVCRTEISQLLKFDVVKSESGQEQDEQAVIAPQDQIG</sequence>
<evidence type="ECO:0000313" key="4">
    <source>
        <dbReference type="EMBL" id="KAK2964123.1"/>
    </source>
</evidence>
<proteinExistence type="predicted"/>